<dbReference type="InterPro" id="IPR023635">
    <property type="entry name" value="Peptide_deformylase"/>
</dbReference>
<reference evidence="4" key="1">
    <citation type="submission" date="2022-10" db="EMBL/GenBank/DDBJ databases">
        <authorList>
            <person name="Botero Cardona J."/>
        </authorList>
    </citation>
    <scope>NUCLEOTIDE SEQUENCE</scope>
    <source>
        <strain evidence="4">LMG 31819</strain>
        <strain evidence="3">R-53529</strain>
    </source>
</reference>
<evidence type="ECO:0000256" key="2">
    <source>
        <dbReference type="HAMAP-Rule" id="MF_00163"/>
    </source>
</evidence>
<proteinExistence type="inferred from homology"/>
<comment type="cofactor">
    <cofactor evidence="2">
        <name>Fe(2+)</name>
        <dbReference type="ChEBI" id="CHEBI:29033"/>
    </cofactor>
    <text evidence="2">Binds 1 Fe(2+) ion.</text>
</comment>
<comment type="caution">
    <text evidence="4">The sequence shown here is derived from an EMBL/GenBank/DDBJ whole genome shotgun (WGS) entry which is preliminary data.</text>
</comment>
<evidence type="ECO:0000313" key="3">
    <source>
        <dbReference type="EMBL" id="CAI3924003.1"/>
    </source>
</evidence>
<protein>
    <recommendedName>
        <fullName evidence="2">Peptide deformylase</fullName>
        <shortName evidence="2">PDF</shortName>
        <ecNumber evidence="2">3.5.1.88</ecNumber>
    </recommendedName>
    <alternativeName>
        <fullName evidence="2">Polypeptide deformylase</fullName>
    </alternativeName>
</protein>
<keyword evidence="2" id="KW-0408">Iron</keyword>
<dbReference type="Proteomes" id="UP001154259">
    <property type="component" value="Unassembled WGS sequence"/>
</dbReference>
<comment type="function">
    <text evidence="2">Removes the formyl group from the N-terminal Met of newly synthesized proteins. Requires at least a dipeptide for an efficient rate of reaction. N-terminal L-methionine is a prerequisite for activity but the enzyme has broad specificity at other positions.</text>
</comment>
<evidence type="ECO:0000313" key="4">
    <source>
        <dbReference type="EMBL" id="CAI3946266.1"/>
    </source>
</evidence>
<keyword evidence="2" id="KW-0378">Hydrolase</keyword>
<dbReference type="GO" id="GO:0046872">
    <property type="term" value="F:metal ion binding"/>
    <property type="evidence" value="ECO:0007669"/>
    <property type="project" value="UniProtKB-KW"/>
</dbReference>
<dbReference type="RefSeq" id="WP_271788575.1">
    <property type="nucleotide sequence ID" value="NZ_CAMXCJ010000002.1"/>
</dbReference>
<comment type="similarity">
    <text evidence="1 2">Belongs to the polypeptide deformylase family.</text>
</comment>
<dbReference type="PRINTS" id="PR01576">
    <property type="entry name" value="PDEFORMYLASE"/>
</dbReference>
<dbReference type="PANTHER" id="PTHR10458:SF22">
    <property type="entry name" value="PEPTIDE DEFORMYLASE"/>
    <property type="match status" value="1"/>
</dbReference>
<dbReference type="EMBL" id="CAMXCS010000001">
    <property type="protein sequence ID" value="CAI3924003.1"/>
    <property type="molecule type" value="Genomic_DNA"/>
</dbReference>
<dbReference type="InterPro" id="IPR036821">
    <property type="entry name" value="Peptide_deformylase_sf"/>
</dbReference>
<sequence>MNTEPNTPEILPILVATDPFLRKKARLVEQKDLEEVRKIIPIMFDTMYDANGIGLAAPQVGIGLRFFIMDLAKQEDEKEQYVILNPEIIEESEECSEAKEGCLSVPEQYSEVIRPEKIKLRYMDLDGKQQEIEAEELLARCIQHETDHLDGVLFIDHISSLKRNMIMRKVVKEQRKHR</sequence>
<keyword evidence="2" id="KW-0648">Protein biosynthesis</keyword>
<comment type="catalytic activity">
    <reaction evidence="2">
        <text>N-terminal N-formyl-L-methionyl-[peptide] + H2O = N-terminal L-methionyl-[peptide] + formate</text>
        <dbReference type="Rhea" id="RHEA:24420"/>
        <dbReference type="Rhea" id="RHEA-COMP:10639"/>
        <dbReference type="Rhea" id="RHEA-COMP:10640"/>
        <dbReference type="ChEBI" id="CHEBI:15377"/>
        <dbReference type="ChEBI" id="CHEBI:15740"/>
        <dbReference type="ChEBI" id="CHEBI:49298"/>
        <dbReference type="ChEBI" id="CHEBI:64731"/>
        <dbReference type="EC" id="3.5.1.88"/>
    </reaction>
</comment>
<dbReference type="EC" id="3.5.1.88" evidence="2"/>
<organism evidence="4 5">
    <name type="scientific">Commensalibacter communis</name>
    <dbReference type="NCBI Taxonomy" id="2972786"/>
    <lineage>
        <taxon>Bacteria</taxon>
        <taxon>Pseudomonadati</taxon>
        <taxon>Pseudomonadota</taxon>
        <taxon>Alphaproteobacteria</taxon>
        <taxon>Acetobacterales</taxon>
        <taxon>Acetobacteraceae</taxon>
    </lineage>
</organism>
<dbReference type="GO" id="GO:0042586">
    <property type="term" value="F:peptide deformylase activity"/>
    <property type="evidence" value="ECO:0007669"/>
    <property type="project" value="UniProtKB-UniRule"/>
</dbReference>
<dbReference type="Pfam" id="PF01327">
    <property type="entry name" value="Pep_deformylase"/>
    <property type="match status" value="1"/>
</dbReference>
<feature type="binding site" evidence="2">
    <location>
        <position position="144"/>
    </location>
    <ligand>
        <name>Fe cation</name>
        <dbReference type="ChEBI" id="CHEBI:24875"/>
    </ligand>
</feature>
<gene>
    <name evidence="2" type="primary">def</name>
    <name evidence="3" type="ORF">R53529_LOCUS114</name>
    <name evidence="4" type="ORF">R53530_LOCUS1542</name>
</gene>
<dbReference type="PANTHER" id="PTHR10458">
    <property type="entry name" value="PEPTIDE DEFORMYLASE"/>
    <property type="match status" value="1"/>
</dbReference>
<dbReference type="Gene3D" id="3.90.45.10">
    <property type="entry name" value="Peptide deformylase"/>
    <property type="match status" value="1"/>
</dbReference>
<dbReference type="AlphaFoldDB" id="A0A9W4TRU9"/>
<accession>A0A9W4TRU9</accession>
<evidence type="ECO:0000313" key="5">
    <source>
        <dbReference type="Proteomes" id="UP001154255"/>
    </source>
</evidence>
<feature type="binding site" evidence="2">
    <location>
        <position position="102"/>
    </location>
    <ligand>
        <name>Fe cation</name>
        <dbReference type="ChEBI" id="CHEBI:24875"/>
    </ligand>
</feature>
<dbReference type="HAMAP" id="MF_00163">
    <property type="entry name" value="Pep_deformylase"/>
    <property type="match status" value="1"/>
</dbReference>
<dbReference type="CDD" id="cd00487">
    <property type="entry name" value="Pep_deformylase"/>
    <property type="match status" value="1"/>
</dbReference>
<feature type="binding site" evidence="2">
    <location>
        <position position="148"/>
    </location>
    <ligand>
        <name>Fe cation</name>
        <dbReference type="ChEBI" id="CHEBI:24875"/>
    </ligand>
</feature>
<dbReference type="GeneID" id="83712573"/>
<dbReference type="Proteomes" id="UP001154255">
    <property type="component" value="Unassembled WGS sequence"/>
</dbReference>
<dbReference type="NCBIfam" id="NF001159">
    <property type="entry name" value="PRK00150.1-3"/>
    <property type="match status" value="1"/>
</dbReference>
<dbReference type="PIRSF" id="PIRSF004749">
    <property type="entry name" value="Pep_def"/>
    <property type="match status" value="1"/>
</dbReference>
<keyword evidence="6" id="KW-1185">Reference proteome</keyword>
<feature type="active site" evidence="2">
    <location>
        <position position="145"/>
    </location>
</feature>
<dbReference type="SUPFAM" id="SSF56420">
    <property type="entry name" value="Peptide deformylase"/>
    <property type="match status" value="1"/>
</dbReference>
<name>A0A9W4TRU9_9PROT</name>
<keyword evidence="2" id="KW-0479">Metal-binding</keyword>
<evidence type="ECO:0000256" key="1">
    <source>
        <dbReference type="ARBA" id="ARBA00010759"/>
    </source>
</evidence>
<evidence type="ECO:0000313" key="6">
    <source>
        <dbReference type="Proteomes" id="UP001154259"/>
    </source>
</evidence>
<dbReference type="GO" id="GO:0006412">
    <property type="term" value="P:translation"/>
    <property type="evidence" value="ECO:0007669"/>
    <property type="project" value="UniProtKB-UniRule"/>
</dbReference>
<dbReference type="EMBL" id="CAMXCM010000003">
    <property type="protein sequence ID" value="CAI3946266.1"/>
    <property type="molecule type" value="Genomic_DNA"/>
</dbReference>
<dbReference type="NCBIfam" id="TIGR00079">
    <property type="entry name" value="pept_deformyl"/>
    <property type="match status" value="1"/>
</dbReference>